<comment type="caution">
    <text evidence="1">The sequence shown here is derived from an EMBL/GenBank/DDBJ whole genome shotgun (WGS) entry which is preliminary data.</text>
</comment>
<name>X0X039_9ZZZZ</name>
<dbReference type="EMBL" id="BARS01042541">
    <property type="protein sequence ID" value="GAG30018.1"/>
    <property type="molecule type" value="Genomic_DNA"/>
</dbReference>
<reference evidence="1" key="1">
    <citation type="journal article" date="2014" name="Front. Microbiol.">
        <title>High frequency of phylogenetically diverse reductive dehalogenase-homologous genes in deep subseafloor sedimentary metagenomes.</title>
        <authorList>
            <person name="Kawai M."/>
            <person name="Futagami T."/>
            <person name="Toyoda A."/>
            <person name="Takaki Y."/>
            <person name="Nishi S."/>
            <person name="Hori S."/>
            <person name="Arai W."/>
            <person name="Tsubouchi T."/>
            <person name="Morono Y."/>
            <person name="Uchiyama I."/>
            <person name="Ito T."/>
            <person name="Fujiyama A."/>
            <person name="Inagaki F."/>
            <person name="Takami H."/>
        </authorList>
    </citation>
    <scope>NUCLEOTIDE SEQUENCE</scope>
    <source>
        <strain evidence="1">Expedition CK06-06</strain>
    </source>
</reference>
<dbReference type="AlphaFoldDB" id="X0X039"/>
<feature type="non-terminal residue" evidence="1">
    <location>
        <position position="31"/>
    </location>
</feature>
<gene>
    <name evidence="1" type="ORF">S01H1_64529</name>
</gene>
<organism evidence="1">
    <name type="scientific">marine sediment metagenome</name>
    <dbReference type="NCBI Taxonomy" id="412755"/>
    <lineage>
        <taxon>unclassified sequences</taxon>
        <taxon>metagenomes</taxon>
        <taxon>ecological metagenomes</taxon>
    </lineage>
</organism>
<sequence>MDSQMGSNMMKAIKALEIVRALADGVDPYTG</sequence>
<evidence type="ECO:0000313" key="1">
    <source>
        <dbReference type="EMBL" id="GAG30018.1"/>
    </source>
</evidence>
<accession>X0X039</accession>
<proteinExistence type="predicted"/>
<protein>
    <submittedName>
        <fullName evidence="1">Uncharacterized protein</fullName>
    </submittedName>
</protein>